<proteinExistence type="predicted"/>
<dbReference type="GeneID" id="64766833"/>
<organism evidence="2 3">
    <name type="scientific">Gordonia phage Stormageddon</name>
    <dbReference type="NCBI Taxonomy" id="2656541"/>
    <lineage>
        <taxon>Viruses</taxon>
        <taxon>Duplodnaviria</taxon>
        <taxon>Heunggongvirae</taxon>
        <taxon>Uroviricota</taxon>
        <taxon>Caudoviricetes</taxon>
        <taxon>Stormageddonvirus</taxon>
        <taxon>Stormageddonvirus Stormageddon</taxon>
    </lineage>
</organism>
<keyword evidence="1" id="KW-1133">Transmembrane helix</keyword>
<protein>
    <submittedName>
        <fullName evidence="2">Uncharacterized protein</fullName>
    </submittedName>
</protein>
<sequence>MSKAAGVALGTVVSLTWGPVLAMFAVLALCIAVSTVAVWREGQ</sequence>
<keyword evidence="3" id="KW-1185">Reference proteome</keyword>
<name>A0A649VR90_9CAUD</name>
<reference evidence="2 3" key="1">
    <citation type="submission" date="2019-10" db="EMBL/GenBank/DDBJ databases">
        <authorList>
            <person name="Garlena R.A."/>
            <person name="Russell D.A."/>
            <person name="Pope W.H."/>
            <person name="Jacobs-Sera D."/>
            <person name="Hatfull G.F."/>
        </authorList>
    </citation>
    <scope>NUCLEOTIDE SEQUENCE [LARGE SCALE GENOMIC DNA]</scope>
</reference>
<evidence type="ECO:0000313" key="3">
    <source>
        <dbReference type="Proteomes" id="UP000423065"/>
    </source>
</evidence>
<gene>
    <name evidence="2" type="primary">126</name>
    <name evidence="2" type="ORF">SEA_STORMAGEDDON_126</name>
</gene>
<evidence type="ECO:0000256" key="1">
    <source>
        <dbReference type="SAM" id="Phobius"/>
    </source>
</evidence>
<feature type="transmembrane region" description="Helical" evidence="1">
    <location>
        <begin position="20"/>
        <end position="39"/>
    </location>
</feature>
<evidence type="ECO:0000313" key="2">
    <source>
        <dbReference type="EMBL" id="QGJ94986.1"/>
    </source>
</evidence>
<dbReference type="Proteomes" id="UP000423065">
    <property type="component" value="Segment"/>
</dbReference>
<dbReference type="KEGG" id="vg:64766833"/>
<keyword evidence="1" id="KW-0472">Membrane</keyword>
<dbReference type="EMBL" id="MN586040">
    <property type="protein sequence ID" value="QGJ94986.1"/>
    <property type="molecule type" value="Genomic_DNA"/>
</dbReference>
<dbReference type="RefSeq" id="YP_010059601.1">
    <property type="nucleotide sequence ID" value="NC_054726.1"/>
</dbReference>
<keyword evidence="1" id="KW-0812">Transmembrane</keyword>
<accession>A0A649VR90</accession>